<accession>A0A2Z4Y5I6</accession>
<organism evidence="2 3">
    <name type="scientific">Sumerlaea chitinivorans</name>
    <dbReference type="NCBI Taxonomy" id="2250252"/>
    <lineage>
        <taxon>Bacteria</taxon>
        <taxon>Candidatus Sumerlaeota</taxon>
        <taxon>Candidatus Sumerlaeia</taxon>
        <taxon>Candidatus Sumerlaeales</taxon>
        <taxon>Candidatus Sumerlaeaceae</taxon>
        <taxon>Candidatus Sumerlaea</taxon>
    </lineage>
</organism>
<feature type="transmembrane region" description="Helical" evidence="1">
    <location>
        <begin position="6"/>
        <end position="24"/>
    </location>
</feature>
<name>A0A2Z4Y5I6_SUMC1</name>
<dbReference type="KEGG" id="schv:BRCON_1643"/>
<keyword evidence="1" id="KW-0812">Transmembrane</keyword>
<gene>
    <name evidence="2" type="ORF">BRCON_1643</name>
</gene>
<dbReference type="Proteomes" id="UP000262583">
    <property type="component" value="Chromosome"/>
</dbReference>
<evidence type="ECO:0000313" key="2">
    <source>
        <dbReference type="EMBL" id="AXA36420.1"/>
    </source>
</evidence>
<dbReference type="EMBL" id="CP030759">
    <property type="protein sequence ID" value="AXA36420.1"/>
    <property type="molecule type" value="Genomic_DNA"/>
</dbReference>
<reference evidence="2 3" key="1">
    <citation type="submission" date="2018-05" db="EMBL/GenBank/DDBJ databases">
        <title>A metagenomic window into the 2 km-deep terrestrial subsurface aquifer revealed taxonomically and functionally diverse microbial community comprising novel uncultured bacterial lineages.</title>
        <authorList>
            <person name="Kadnikov V.V."/>
            <person name="Mardanov A.V."/>
            <person name="Beletsky A.V."/>
            <person name="Banks D."/>
            <person name="Pimenov N.V."/>
            <person name="Frank Y.A."/>
            <person name="Karnachuk O.V."/>
            <person name="Ravin N.V."/>
        </authorList>
    </citation>
    <scope>NUCLEOTIDE SEQUENCE [LARGE SCALE GENOMIC DNA]</scope>
    <source>
        <strain evidence="2">BY</strain>
    </source>
</reference>
<keyword evidence="1" id="KW-1133">Transmembrane helix</keyword>
<sequence length="185" mass="20510">MNRQELLLNLFLLTLIAALTLLIMENREEEIDLYVPTVKASDLPPPPETTFDVREAMQKYPTFGNKPIFQAIITPTPTPPPPTPTPTRTPDVNAIFAAWKLMSVDEGEATIEDRSKTQSDPEHAVFTLRVGQTMPVEVERGVFKNAILKRVDAASDNPSITLGLEGIPDQKILRMFDEAQSGAPQ</sequence>
<evidence type="ECO:0000313" key="3">
    <source>
        <dbReference type="Proteomes" id="UP000262583"/>
    </source>
</evidence>
<dbReference type="AlphaFoldDB" id="A0A2Z4Y5I6"/>
<evidence type="ECO:0000256" key="1">
    <source>
        <dbReference type="SAM" id="Phobius"/>
    </source>
</evidence>
<keyword evidence="1" id="KW-0472">Membrane</keyword>
<proteinExistence type="predicted"/>
<protein>
    <submittedName>
        <fullName evidence="2">Uncharacterized protein</fullName>
    </submittedName>
</protein>